<protein>
    <submittedName>
        <fullName evidence="5">Class I SAM-dependent methyltransferase</fullName>
        <ecNumber evidence="5">2.1.1.222</ecNumber>
        <ecNumber evidence="5">2.1.1.64</ecNumber>
    </submittedName>
</protein>
<keyword evidence="6" id="KW-1185">Reference proteome</keyword>
<evidence type="ECO:0000256" key="1">
    <source>
        <dbReference type="ARBA" id="ARBA00022603"/>
    </source>
</evidence>
<name>A0ABW3RZS3_9BACL</name>
<keyword evidence="1 5" id="KW-0489">Methyltransferase</keyword>
<dbReference type="RefSeq" id="WP_379320441.1">
    <property type="nucleotide sequence ID" value="NZ_JBHTLM010000013.1"/>
</dbReference>
<organism evidence="5 6">
    <name type="scientific">Paenibacillus puldeungensis</name>
    <dbReference type="NCBI Taxonomy" id="696536"/>
    <lineage>
        <taxon>Bacteria</taxon>
        <taxon>Bacillati</taxon>
        <taxon>Bacillota</taxon>
        <taxon>Bacilli</taxon>
        <taxon>Bacillales</taxon>
        <taxon>Paenibacillaceae</taxon>
        <taxon>Paenibacillus</taxon>
    </lineage>
</organism>
<dbReference type="PANTHER" id="PTHR43464">
    <property type="entry name" value="METHYLTRANSFERASE"/>
    <property type="match status" value="1"/>
</dbReference>
<comment type="caution">
    <text evidence="5">The sequence shown here is derived from an EMBL/GenBank/DDBJ whole genome shotgun (WGS) entry which is preliminary data.</text>
</comment>
<dbReference type="EC" id="2.1.1.64" evidence="5"/>
<proteinExistence type="predicted"/>
<dbReference type="InterPro" id="IPR029063">
    <property type="entry name" value="SAM-dependent_MTases_sf"/>
</dbReference>
<evidence type="ECO:0000313" key="5">
    <source>
        <dbReference type="EMBL" id="MFD1177994.1"/>
    </source>
</evidence>
<gene>
    <name evidence="5" type="ORF">ACFQ3W_17025</name>
</gene>
<dbReference type="Proteomes" id="UP001597262">
    <property type="component" value="Unassembled WGS sequence"/>
</dbReference>
<dbReference type="PANTHER" id="PTHR43464:SF19">
    <property type="entry name" value="UBIQUINONE BIOSYNTHESIS O-METHYLTRANSFERASE, MITOCHONDRIAL"/>
    <property type="match status" value="1"/>
</dbReference>
<evidence type="ECO:0000313" key="6">
    <source>
        <dbReference type="Proteomes" id="UP001597262"/>
    </source>
</evidence>
<sequence length="270" mass="31259">MEKVITYYSSFDEWGRLDREPLEFMVNLHHIRSHLPTKGRILDNGAGPGKYSMELAKQGYRVTLTDLTPRLLEIAEQKAHEHGISEQFDGFFTQDARHLTRLSDQQFDAALMLGPLYHLQAEEDRIQAVRELYRVTKIGGIVFVAFMSRTKFLTTSLMYPELWKPHHTVQGIQHFLKTGVFDHQDEGRFTGAYYFDIEDIRPFMESQGFSTIKLIGSGSIAGAMSQQQWDYWRQRGDEESEQVLQMVIKESENPYMLGASSHLLYIGKRE</sequence>
<dbReference type="GO" id="GO:0032259">
    <property type="term" value="P:methylation"/>
    <property type="evidence" value="ECO:0007669"/>
    <property type="project" value="UniProtKB-KW"/>
</dbReference>
<evidence type="ECO:0000256" key="2">
    <source>
        <dbReference type="ARBA" id="ARBA00022679"/>
    </source>
</evidence>
<dbReference type="InterPro" id="IPR013216">
    <property type="entry name" value="Methyltransf_11"/>
</dbReference>
<dbReference type="Pfam" id="PF08241">
    <property type="entry name" value="Methyltransf_11"/>
    <property type="match status" value="1"/>
</dbReference>
<dbReference type="CDD" id="cd02440">
    <property type="entry name" value="AdoMet_MTases"/>
    <property type="match status" value="1"/>
</dbReference>
<evidence type="ECO:0000259" key="4">
    <source>
        <dbReference type="Pfam" id="PF08241"/>
    </source>
</evidence>
<dbReference type="GO" id="GO:0061542">
    <property type="term" value="F:3-demethylubiquinol 3-O-methyltransferase activity"/>
    <property type="evidence" value="ECO:0007669"/>
    <property type="project" value="UniProtKB-EC"/>
</dbReference>
<feature type="domain" description="Methyltransferase type 11" evidence="4">
    <location>
        <begin position="42"/>
        <end position="143"/>
    </location>
</feature>
<dbReference type="SUPFAM" id="SSF53335">
    <property type="entry name" value="S-adenosyl-L-methionine-dependent methyltransferases"/>
    <property type="match status" value="1"/>
</dbReference>
<keyword evidence="2 5" id="KW-0808">Transferase</keyword>
<dbReference type="EMBL" id="JBHTLM010000013">
    <property type="protein sequence ID" value="MFD1177994.1"/>
    <property type="molecule type" value="Genomic_DNA"/>
</dbReference>
<accession>A0ABW3RZS3</accession>
<dbReference type="Gene3D" id="3.40.50.150">
    <property type="entry name" value="Vaccinia Virus protein VP39"/>
    <property type="match status" value="1"/>
</dbReference>
<dbReference type="EC" id="2.1.1.222" evidence="5"/>
<keyword evidence="3" id="KW-0949">S-adenosyl-L-methionine</keyword>
<dbReference type="GO" id="GO:0102208">
    <property type="term" value="F:2-polyprenyl-6-hydroxyphenol methylase activity"/>
    <property type="evidence" value="ECO:0007669"/>
    <property type="project" value="UniProtKB-EC"/>
</dbReference>
<reference evidence="6" key="1">
    <citation type="journal article" date="2019" name="Int. J. Syst. Evol. Microbiol.">
        <title>The Global Catalogue of Microorganisms (GCM) 10K type strain sequencing project: providing services to taxonomists for standard genome sequencing and annotation.</title>
        <authorList>
            <consortium name="The Broad Institute Genomics Platform"/>
            <consortium name="The Broad Institute Genome Sequencing Center for Infectious Disease"/>
            <person name="Wu L."/>
            <person name="Ma J."/>
        </authorList>
    </citation>
    <scope>NUCLEOTIDE SEQUENCE [LARGE SCALE GENOMIC DNA]</scope>
    <source>
        <strain evidence="6">CCUG 59189</strain>
    </source>
</reference>
<evidence type="ECO:0000256" key="3">
    <source>
        <dbReference type="ARBA" id="ARBA00022691"/>
    </source>
</evidence>